<dbReference type="PANTHER" id="PTHR43437:SF3">
    <property type="entry name" value="HYDROXYACYL-THIOESTER DEHYDRATASE TYPE 2, MITOCHONDRIAL"/>
    <property type="match status" value="1"/>
</dbReference>
<evidence type="ECO:0000256" key="1">
    <source>
        <dbReference type="ARBA" id="ARBA00023239"/>
    </source>
</evidence>
<dbReference type="GO" id="GO:0006633">
    <property type="term" value="P:fatty acid biosynthetic process"/>
    <property type="evidence" value="ECO:0007669"/>
    <property type="project" value="TreeGrafter"/>
</dbReference>
<gene>
    <name evidence="3" type="ORF">SAMN02745132_03990</name>
</gene>
<dbReference type="FunFam" id="3.10.129.10:FF:000042">
    <property type="entry name" value="MaoC domain protein dehydratase"/>
    <property type="match status" value="1"/>
</dbReference>
<evidence type="ECO:0000313" key="4">
    <source>
        <dbReference type="Proteomes" id="UP000190162"/>
    </source>
</evidence>
<keyword evidence="4" id="KW-1185">Reference proteome</keyword>
<dbReference type="SUPFAM" id="SSF54637">
    <property type="entry name" value="Thioesterase/thiol ester dehydrase-isomerase"/>
    <property type="match status" value="1"/>
</dbReference>
<name>A0A1T4VL81_9GAMM</name>
<dbReference type="GO" id="GO:0019171">
    <property type="term" value="F:(3R)-hydroxyacyl-[acyl-carrier-protein] dehydratase activity"/>
    <property type="evidence" value="ECO:0007669"/>
    <property type="project" value="TreeGrafter"/>
</dbReference>
<protein>
    <submittedName>
        <fullName evidence="3">3-hydroxybutyryl-CoA dehydratase</fullName>
    </submittedName>
</protein>
<dbReference type="EMBL" id="FUXU01000080">
    <property type="protein sequence ID" value="SKA65696.1"/>
    <property type="molecule type" value="Genomic_DNA"/>
</dbReference>
<dbReference type="RefSeq" id="WP_078754131.1">
    <property type="nucleotide sequence ID" value="NZ_FUXU01000080.1"/>
</dbReference>
<evidence type="ECO:0000259" key="2">
    <source>
        <dbReference type="Pfam" id="PF01575"/>
    </source>
</evidence>
<feature type="domain" description="MaoC-like" evidence="2">
    <location>
        <begin position="10"/>
        <end position="111"/>
    </location>
</feature>
<dbReference type="Proteomes" id="UP000190162">
    <property type="component" value="Unassembled WGS sequence"/>
</dbReference>
<dbReference type="OrthoDB" id="9774179at2"/>
<dbReference type="AlphaFoldDB" id="A0A1T4VL81"/>
<organism evidence="3 4">
    <name type="scientific">Enterovibrio nigricans DSM 22720</name>
    <dbReference type="NCBI Taxonomy" id="1121868"/>
    <lineage>
        <taxon>Bacteria</taxon>
        <taxon>Pseudomonadati</taxon>
        <taxon>Pseudomonadota</taxon>
        <taxon>Gammaproteobacteria</taxon>
        <taxon>Vibrionales</taxon>
        <taxon>Vibrionaceae</taxon>
        <taxon>Enterovibrio</taxon>
    </lineage>
</organism>
<dbReference type="PANTHER" id="PTHR43437">
    <property type="entry name" value="HYDROXYACYL-THIOESTER DEHYDRATASE TYPE 2, MITOCHONDRIAL-RELATED"/>
    <property type="match status" value="1"/>
</dbReference>
<dbReference type="InterPro" id="IPR002539">
    <property type="entry name" value="MaoC-like_dom"/>
</dbReference>
<sequence>MSYSIDQLVIGQKAHFEKTISESDIQMFCGISGDINPVHVSKLAGGKSVFGDRVAHGILVSGLTSAVLGMQLPGPGTIYLGQELKFTAPVYIDDTIRAEVEVVEIVKEKNIVILATRSTNQNNKTVIQGQATVMPPKHSF</sequence>
<proteinExistence type="predicted"/>
<evidence type="ECO:0000313" key="3">
    <source>
        <dbReference type="EMBL" id="SKA65696.1"/>
    </source>
</evidence>
<keyword evidence="1" id="KW-0456">Lyase</keyword>
<accession>A0A1T4VL81</accession>
<dbReference type="CDD" id="cd03449">
    <property type="entry name" value="R_hydratase"/>
    <property type="match status" value="1"/>
</dbReference>
<dbReference type="InterPro" id="IPR029069">
    <property type="entry name" value="HotDog_dom_sf"/>
</dbReference>
<dbReference type="Gene3D" id="3.10.129.10">
    <property type="entry name" value="Hotdog Thioesterase"/>
    <property type="match status" value="1"/>
</dbReference>
<dbReference type="Pfam" id="PF01575">
    <property type="entry name" value="MaoC_dehydratas"/>
    <property type="match status" value="1"/>
</dbReference>
<reference evidence="4" key="1">
    <citation type="submission" date="2017-02" db="EMBL/GenBank/DDBJ databases">
        <authorList>
            <person name="Varghese N."/>
            <person name="Submissions S."/>
        </authorList>
    </citation>
    <scope>NUCLEOTIDE SEQUENCE [LARGE SCALE GENOMIC DNA]</scope>
    <source>
        <strain evidence="4">DSM 22720</strain>
    </source>
</reference>
<dbReference type="InterPro" id="IPR050965">
    <property type="entry name" value="UPF0336/Enoyl-CoA_hydratase"/>
</dbReference>